<feature type="transmembrane region" description="Helical" evidence="10">
    <location>
        <begin position="84"/>
        <end position="103"/>
    </location>
</feature>
<keyword evidence="3" id="KW-1003">Cell membrane</keyword>
<dbReference type="InterPro" id="IPR037185">
    <property type="entry name" value="EmrE-like"/>
</dbReference>
<dbReference type="GO" id="GO:0022857">
    <property type="term" value="F:transmembrane transporter activity"/>
    <property type="evidence" value="ECO:0007669"/>
    <property type="project" value="InterPro"/>
</dbReference>
<name>A0A8F9XL15_9BACT</name>
<keyword evidence="2" id="KW-0813">Transport</keyword>
<proteinExistence type="inferred from homology"/>
<evidence type="ECO:0000256" key="2">
    <source>
        <dbReference type="ARBA" id="ARBA00022448"/>
    </source>
</evidence>
<feature type="transmembrane region" description="Helical" evidence="10">
    <location>
        <begin position="57"/>
        <end position="78"/>
    </location>
</feature>
<dbReference type="GO" id="GO:0005886">
    <property type="term" value="C:plasma membrane"/>
    <property type="evidence" value="ECO:0007669"/>
    <property type="project" value="UniProtKB-SubCell"/>
</dbReference>
<organism evidence="11 12">
    <name type="scientific">Horticoccus luteus</name>
    <dbReference type="NCBI Taxonomy" id="2862869"/>
    <lineage>
        <taxon>Bacteria</taxon>
        <taxon>Pseudomonadati</taxon>
        <taxon>Verrucomicrobiota</taxon>
        <taxon>Opitutia</taxon>
        <taxon>Opitutales</taxon>
        <taxon>Opitutaceae</taxon>
        <taxon>Horticoccus</taxon>
    </lineage>
</organism>
<evidence type="ECO:0000256" key="10">
    <source>
        <dbReference type="SAM" id="Phobius"/>
    </source>
</evidence>
<evidence type="ECO:0000256" key="5">
    <source>
        <dbReference type="ARBA" id="ARBA00022989"/>
    </source>
</evidence>
<dbReference type="EMBL" id="CP080507">
    <property type="protein sequence ID" value="QYM80243.1"/>
    <property type="molecule type" value="Genomic_DNA"/>
</dbReference>
<evidence type="ECO:0000256" key="4">
    <source>
        <dbReference type="ARBA" id="ARBA00022692"/>
    </source>
</evidence>
<evidence type="ECO:0000256" key="9">
    <source>
        <dbReference type="RuleBase" id="RU003942"/>
    </source>
</evidence>
<comment type="subcellular location">
    <subcellularLocation>
        <location evidence="1 9">Cell membrane</location>
        <topology evidence="1 9">Multi-pass membrane protein</topology>
    </subcellularLocation>
</comment>
<dbReference type="RefSeq" id="WP_220165152.1">
    <property type="nucleotide sequence ID" value="NZ_CP080507.1"/>
</dbReference>
<keyword evidence="5 10" id="KW-1133">Transmembrane helix</keyword>
<dbReference type="Proteomes" id="UP000825051">
    <property type="component" value="Chromosome"/>
</dbReference>
<protein>
    <recommendedName>
        <fullName evidence="8">Guanidinium exporter</fullName>
    </recommendedName>
</protein>
<keyword evidence="4 9" id="KW-0812">Transmembrane</keyword>
<dbReference type="KEGG" id="ole:K0B96_06410"/>
<evidence type="ECO:0000256" key="3">
    <source>
        <dbReference type="ARBA" id="ARBA00022475"/>
    </source>
</evidence>
<evidence type="ECO:0000313" key="11">
    <source>
        <dbReference type="EMBL" id="QYM80243.1"/>
    </source>
</evidence>
<dbReference type="SUPFAM" id="SSF103481">
    <property type="entry name" value="Multidrug resistance efflux transporter EmrE"/>
    <property type="match status" value="1"/>
</dbReference>
<dbReference type="Gene3D" id="1.10.3730.20">
    <property type="match status" value="1"/>
</dbReference>
<evidence type="ECO:0000256" key="8">
    <source>
        <dbReference type="ARBA" id="ARBA00039168"/>
    </source>
</evidence>
<dbReference type="InterPro" id="IPR000390">
    <property type="entry name" value="Small_drug/metabolite_transptr"/>
</dbReference>
<dbReference type="InterPro" id="IPR045324">
    <property type="entry name" value="Small_multidrug_res"/>
</dbReference>
<dbReference type="GO" id="GO:1990961">
    <property type="term" value="P:xenobiotic detoxification by transmembrane export across the plasma membrane"/>
    <property type="evidence" value="ECO:0007669"/>
    <property type="project" value="UniProtKB-ARBA"/>
</dbReference>
<comment type="similarity">
    <text evidence="7">Belongs to the drug/metabolite transporter (DMT) superfamily. Small multidrug resistance (SMR) (TC 2.A.7.1) family. Gdx/SugE subfamily.</text>
</comment>
<gene>
    <name evidence="11" type="primary">sugE</name>
    <name evidence="11" type="ORF">K0B96_06410</name>
</gene>
<dbReference type="AlphaFoldDB" id="A0A8F9XL15"/>
<evidence type="ECO:0000256" key="6">
    <source>
        <dbReference type="ARBA" id="ARBA00023136"/>
    </source>
</evidence>
<dbReference type="Pfam" id="PF00893">
    <property type="entry name" value="Multi_Drug_Res"/>
    <property type="match status" value="1"/>
</dbReference>
<reference evidence="11" key="1">
    <citation type="submission" date="2021-08" db="EMBL/GenBank/DDBJ databases">
        <title>Genome of a novel bacterium of the phylum Verrucomicrobia, Oleiharenicola sp. KSB-15.</title>
        <authorList>
            <person name="Chung J.-H."/>
            <person name="Ahn J.-H."/>
            <person name="Yoon Y."/>
            <person name="Kim D.-Y."/>
            <person name="An S.-H."/>
            <person name="Park I."/>
            <person name="Yeon J."/>
        </authorList>
    </citation>
    <scope>NUCLEOTIDE SEQUENCE</scope>
    <source>
        <strain evidence="11">KSB-15</strain>
    </source>
</reference>
<feature type="transmembrane region" description="Helical" evidence="10">
    <location>
        <begin position="29"/>
        <end position="50"/>
    </location>
</feature>
<dbReference type="PANTHER" id="PTHR30561:SF0">
    <property type="entry name" value="GUANIDINIUM EXPORTER"/>
    <property type="match status" value="1"/>
</dbReference>
<sequence length="105" mass="10944">MHWTLLFIAAALEIVWASALKSAHGFTRLWPSVFVVSAMGASMFLLALAARGLPIGTAYAVWTGIGAVGTAIAGIILYDESASPIRLLCIALIVVGVAGLKAFSR</sequence>
<evidence type="ECO:0000313" key="12">
    <source>
        <dbReference type="Proteomes" id="UP000825051"/>
    </source>
</evidence>
<evidence type="ECO:0000256" key="1">
    <source>
        <dbReference type="ARBA" id="ARBA00004651"/>
    </source>
</evidence>
<dbReference type="NCBIfam" id="NF008512">
    <property type="entry name" value="PRK11431.1"/>
    <property type="match status" value="1"/>
</dbReference>
<dbReference type="PANTHER" id="PTHR30561">
    <property type="entry name" value="SMR FAMILY PROTON-DEPENDENT DRUG EFFLUX TRANSPORTER SUGE"/>
    <property type="match status" value="1"/>
</dbReference>
<accession>A0A8F9XL15</accession>
<keyword evidence="6 10" id="KW-0472">Membrane</keyword>
<dbReference type="FunFam" id="1.10.3730.20:FF:000001">
    <property type="entry name" value="Quaternary ammonium compound resistance transporter SugE"/>
    <property type="match status" value="1"/>
</dbReference>
<keyword evidence="12" id="KW-1185">Reference proteome</keyword>
<evidence type="ECO:0000256" key="7">
    <source>
        <dbReference type="ARBA" id="ARBA00038151"/>
    </source>
</evidence>